<feature type="transmembrane region" description="Helical" evidence="7">
    <location>
        <begin position="187"/>
        <end position="205"/>
    </location>
</feature>
<feature type="transmembrane region" description="Helical" evidence="7">
    <location>
        <begin position="136"/>
        <end position="158"/>
    </location>
</feature>
<feature type="transmembrane region" description="Helical" evidence="7">
    <location>
        <begin position="9"/>
        <end position="30"/>
    </location>
</feature>
<organism evidence="9 10">
    <name type="scientific">Limnochorda pilosa</name>
    <dbReference type="NCBI Taxonomy" id="1555112"/>
    <lineage>
        <taxon>Bacteria</taxon>
        <taxon>Bacillati</taxon>
        <taxon>Bacillota</taxon>
        <taxon>Limnochordia</taxon>
        <taxon>Limnochordales</taxon>
        <taxon>Limnochordaceae</taxon>
        <taxon>Limnochorda</taxon>
    </lineage>
</organism>
<feature type="transmembrane region" description="Helical" evidence="7">
    <location>
        <begin position="248"/>
        <end position="269"/>
    </location>
</feature>
<evidence type="ECO:0000259" key="8">
    <source>
        <dbReference type="PROSITE" id="PS50928"/>
    </source>
</evidence>
<evidence type="ECO:0000256" key="6">
    <source>
        <dbReference type="ARBA" id="ARBA00023136"/>
    </source>
</evidence>
<dbReference type="EMBL" id="AP014924">
    <property type="protein sequence ID" value="BAS27685.1"/>
    <property type="molecule type" value="Genomic_DNA"/>
</dbReference>
<evidence type="ECO:0000313" key="9">
    <source>
        <dbReference type="EMBL" id="BAS27685.1"/>
    </source>
</evidence>
<keyword evidence="3" id="KW-1003">Cell membrane</keyword>
<dbReference type="Pfam" id="PF00528">
    <property type="entry name" value="BPD_transp_1"/>
    <property type="match status" value="1"/>
</dbReference>
<keyword evidence="5 7" id="KW-1133">Transmembrane helix</keyword>
<dbReference type="STRING" id="1555112.LIP_1842"/>
<keyword evidence="2 7" id="KW-0813">Transport</keyword>
<dbReference type="InterPro" id="IPR000515">
    <property type="entry name" value="MetI-like"/>
</dbReference>
<sequence length="323" mass="36105">MFQYITRRLLYIIPMLIGISILSFFIMQLAPGSFLDQFRMSPQIRPETLEAMARQFGLDKPPLVQYFVWLKNAVFHGDMGRSFSYNAPVTFLIGARALNTIVLTMSASLFAWLLALPIGIYSAVRQYSPGDRAFSFLSYIGLSIPNFFLALILLYLVVVYRLPFPVGGATSIEYAWMSWSERLADRLHHLIIPVVVLGTSQMAAVSRYMRAQLLDQLHQDFVRTARSKGLSERAVIYKHAVRNALNPLITLFGFDLGTILSGAALTEQVTNYPGLGKLILSAVLSRDYWLVMGSLMIGGALLVLGNLVADVLLALADPRIRYD</sequence>
<proteinExistence type="inferred from homology"/>
<dbReference type="Pfam" id="PF19300">
    <property type="entry name" value="BPD_transp_1_N"/>
    <property type="match status" value="1"/>
</dbReference>
<dbReference type="RefSeq" id="WP_068136883.1">
    <property type="nucleotide sequence ID" value="NZ_AP014924.1"/>
</dbReference>
<evidence type="ECO:0000256" key="3">
    <source>
        <dbReference type="ARBA" id="ARBA00022475"/>
    </source>
</evidence>
<evidence type="ECO:0000256" key="7">
    <source>
        <dbReference type="RuleBase" id="RU363032"/>
    </source>
</evidence>
<dbReference type="InterPro" id="IPR045621">
    <property type="entry name" value="BPD_transp_1_N"/>
</dbReference>
<keyword evidence="4 7" id="KW-0812">Transmembrane</keyword>
<dbReference type="Proteomes" id="UP000065807">
    <property type="component" value="Chromosome"/>
</dbReference>
<evidence type="ECO:0000256" key="4">
    <source>
        <dbReference type="ARBA" id="ARBA00022692"/>
    </source>
</evidence>
<feature type="domain" description="ABC transmembrane type-1" evidence="8">
    <location>
        <begin position="97"/>
        <end position="313"/>
    </location>
</feature>
<dbReference type="CDD" id="cd06261">
    <property type="entry name" value="TM_PBP2"/>
    <property type="match status" value="1"/>
</dbReference>
<dbReference type="OrthoDB" id="9773221at2"/>
<dbReference type="PANTHER" id="PTHR30465:SF0">
    <property type="entry name" value="OLIGOPEPTIDE TRANSPORT SYSTEM PERMEASE PROTEIN APPB"/>
    <property type="match status" value="1"/>
</dbReference>
<reference evidence="10" key="1">
    <citation type="submission" date="2015-07" db="EMBL/GenBank/DDBJ databases">
        <title>Complete genome sequence and phylogenetic analysis of Limnochorda pilosa.</title>
        <authorList>
            <person name="Watanabe M."/>
            <person name="Kojima H."/>
            <person name="Fukui M."/>
        </authorList>
    </citation>
    <scope>NUCLEOTIDE SEQUENCE [LARGE SCALE GENOMIC DNA]</scope>
    <source>
        <strain evidence="10">HC45</strain>
    </source>
</reference>
<dbReference type="KEGG" id="lpil:LIP_1842"/>
<evidence type="ECO:0000256" key="5">
    <source>
        <dbReference type="ARBA" id="ARBA00022989"/>
    </source>
</evidence>
<name>A0A0K2SKS1_LIMPI</name>
<evidence type="ECO:0000256" key="1">
    <source>
        <dbReference type="ARBA" id="ARBA00004651"/>
    </source>
</evidence>
<dbReference type="GO" id="GO:0005886">
    <property type="term" value="C:plasma membrane"/>
    <property type="evidence" value="ECO:0007669"/>
    <property type="project" value="UniProtKB-SubCell"/>
</dbReference>
<feature type="transmembrane region" description="Helical" evidence="7">
    <location>
        <begin position="289"/>
        <end position="316"/>
    </location>
</feature>
<accession>A0A0K2SKS1</accession>
<comment type="similarity">
    <text evidence="7">Belongs to the binding-protein-dependent transport system permease family.</text>
</comment>
<keyword evidence="6 7" id="KW-0472">Membrane</keyword>
<evidence type="ECO:0000313" key="10">
    <source>
        <dbReference type="Proteomes" id="UP000065807"/>
    </source>
</evidence>
<dbReference type="PANTHER" id="PTHR30465">
    <property type="entry name" value="INNER MEMBRANE ABC TRANSPORTER"/>
    <property type="match status" value="1"/>
</dbReference>
<dbReference type="PROSITE" id="PS50928">
    <property type="entry name" value="ABC_TM1"/>
    <property type="match status" value="1"/>
</dbReference>
<keyword evidence="10" id="KW-1185">Reference proteome</keyword>
<evidence type="ECO:0000256" key="2">
    <source>
        <dbReference type="ARBA" id="ARBA00022448"/>
    </source>
</evidence>
<comment type="subcellular location">
    <subcellularLocation>
        <location evidence="1 7">Cell membrane</location>
        <topology evidence="1 7">Multi-pass membrane protein</topology>
    </subcellularLocation>
</comment>
<feature type="transmembrane region" description="Helical" evidence="7">
    <location>
        <begin position="101"/>
        <end position="124"/>
    </location>
</feature>
<dbReference type="AlphaFoldDB" id="A0A0K2SKS1"/>
<dbReference type="SUPFAM" id="SSF161098">
    <property type="entry name" value="MetI-like"/>
    <property type="match status" value="1"/>
</dbReference>
<protein>
    <submittedName>
        <fullName evidence="9">ABC transporter substrate-binding protein</fullName>
    </submittedName>
</protein>
<dbReference type="GO" id="GO:0055085">
    <property type="term" value="P:transmembrane transport"/>
    <property type="evidence" value="ECO:0007669"/>
    <property type="project" value="InterPro"/>
</dbReference>
<dbReference type="Gene3D" id="1.10.3720.10">
    <property type="entry name" value="MetI-like"/>
    <property type="match status" value="1"/>
</dbReference>
<gene>
    <name evidence="9" type="ORF">LIP_1842</name>
</gene>
<reference evidence="10" key="2">
    <citation type="journal article" date="2016" name="Int. J. Syst. Evol. Microbiol.">
        <title>Complete genome sequence and cell structure of Limnochorda pilosa, a Gram-negative spore-former within the phylum Firmicutes.</title>
        <authorList>
            <person name="Watanabe M."/>
            <person name="Kojima H."/>
            <person name="Fukui M."/>
        </authorList>
    </citation>
    <scope>NUCLEOTIDE SEQUENCE [LARGE SCALE GENOMIC DNA]</scope>
    <source>
        <strain evidence="10">HC45</strain>
    </source>
</reference>
<dbReference type="InterPro" id="IPR035906">
    <property type="entry name" value="MetI-like_sf"/>
</dbReference>